<dbReference type="EMBL" id="PGOL01001939">
    <property type="protein sequence ID" value="PKI52302.1"/>
    <property type="molecule type" value="Genomic_DNA"/>
</dbReference>
<gene>
    <name evidence="2" type="ORF">CRG98_027228</name>
</gene>
<proteinExistence type="predicted"/>
<sequence>MAEVEAQLQVTSGGGRGWAGATRFVVEEKRQMASGMAKERVEVAKEAMMNLEKSNSDRGGVTEEEGERRVGFGVVGRPTPLPLGDSDVVGPYRVQPLTEALAISSTEAFFNFHRSNLN</sequence>
<evidence type="ECO:0000313" key="3">
    <source>
        <dbReference type="Proteomes" id="UP000233551"/>
    </source>
</evidence>
<dbReference type="Proteomes" id="UP000233551">
    <property type="component" value="Unassembled WGS sequence"/>
</dbReference>
<organism evidence="2 3">
    <name type="scientific">Punica granatum</name>
    <name type="common">Pomegranate</name>
    <dbReference type="NCBI Taxonomy" id="22663"/>
    <lineage>
        <taxon>Eukaryota</taxon>
        <taxon>Viridiplantae</taxon>
        <taxon>Streptophyta</taxon>
        <taxon>Embryophyta</taxon>
        <taxon>Tracheophyta</taxon>
        <taxon>Spermatophyta</taxon>
        <taxon>Magnoliopsida</taxon>
        <taxon>eudicotyledons</taxon>
        <taxon>Gunneridae</taxon>
        <taxon>Pentapetalae</taxon>
        <taxon>rosids</taxon>
        <taxon>malvids</taxon>
        <taxon>Myrtales</taxon>
        <taxon>Lythraceae</taxon>
        <taxon>Punica</taxon>
    </lineage>
</organism>
<accession>A0A2I0J7S0</accession>
<dbReference type="AlphaFoldDB" id="A0A2I0J7S0"/>
<feature type="region of interest" description="Disordered" evidence="1">
    <location>
        <begin position="50"/>
        <end position="78"/>
    </location>
</feature>
<name>A0A2I0J7S0_PUNGR</name>
<keyword evidence="3" id="KW-1185">Reference proteome</keyword>
<evidence type="ECO:0000256" key="1">
    <source>
        <dbReference type="SAM" id="MobiDB-lite"/>
    </source>
</evidence>
<evidence type="ECO:0000313" key="2">
    <source>
        <dbReference type="EMBL" id="PKI52302.1"/>
    </source>
</evidence>
<comment type="caution">
    <text evidence="2">The sequence shown here is derived from an EMBL/GenBank/DDBJ whole genome shotgun (WGS) entry which is preliminary data.</text>
</comment>
<reference evidence="2 3" key="1">
    <citation type="submission" date="2017-11" db="EMBL/GenBank/DDBJ databases">
        <title>De-novo sequencing of pomegranate (Punica granatum L.) genome.</title>
        <authorList>
            <person name="Akparov Z."/>
            <person name="Amiraslanov A."/>
            <person name="Hajiyeva S."/>
            <person name="Abbasov M."/>
            <person name="Kaur K."/>
            <person name="Hamwieh A."/>
            <person name="Solovyev V."/>
            <person name="Salamov A."/>
            <person name="Braich B."/>
            <person name="Kosarev P."/>
            <person name="Mahmoud A."/>
            <person name="Hajiyev E."/>
            <person name="Babayeva S."/>
            <person name="Izzatullayeva V."/>
            <person name="Mammadov A."/>
            <person name="Mammadov A."/>
            <person name="Sharifova S."/>
            <person name="Ojaghi J."/>
            <person name="Eynullazada K."/>
            <person name="Bayramov B."/>
            <person name="Abdulazimova A."/>
            <person name="Shahmuradov I."/>
        </authorList>
    </citation>
    <scope>NUCLEOTIDE SEQUENCE [LARGE SCALE GENOMIC DNA]</scope>
    <source>
        <strain evidence="3">cv. AG2017</strain>
        <tissue evidence="2">Leaf</tissue>
    </source>
</reference>
<protein>
    <submittedName>
        <fullName evidence="2">Uncharacterized protein</fullName>
    </submittedName>
</protein>